<dbReference type="InterPro" id="IPR052982">
    <property type="entry name" value="SRP1/TIP1-like"/>
</dbReference>
<evidence type="ECO:0000256" key="1">
    <source>
        <dbReference type="ARBA" id="ARBA00022729"/>
    </source>
</evidence>
<dbReference type="OrthoDB" id="4094614at2759"/>
<feature type="chain" id="PRO_5004933749" description="Yeast cell wall synthesis Kre9/Knh1-like N-terminal domain-containing protein" evidence="3">
    <location>
        <begin position="20"/>
        <end position="268"/>
    </location>
</feature>
<dbReference type="EMBL" id="AMWN01000002">
    <property type="protein sequence ID" value="EXJ94262.1"/>
    <property type="molecule type" value="Genomic_DNA"/>
</dbReference>
<feature type="domain" description="Yeast cell wall synthesis Kre9/Knh1-like N-terminal" evidence="4">
    <location>
        <begin position="33"/>
        <end position="130"/>
    </location>
</feature>
<organism evidence="5 6">
    <name type="scientific">Capronia coronata CBS 617.96</name>
    <dbReference type="NCBI Taxonomy" id="1182541"/>
    <lineage>
        <taxon>Eukaryota</taxon>
        <taxon>Fungi</taxon>
        <taxon>Dikarya</taxon>
        <taxon>Ascomycota</taxon>
        <taxon>Pezizomycotina</taxon>
        <taxon>Eurotiomycetes</taxon>
        <taxon>Chaetothyriomycetidae</taxon>
        <taxon>Chaetothyriales</taxon>
        <taxon>Herpotrichiellaceae</taxon>
        <taxon>Capronia</taxon>
    </lineage>
</organism>
<evidence type="ECO:0000259" key="4">
    <source>
        <dbReference type="Pfam" id="PF10342"/>
    </source>
</evidence>
<dbReference type="Pfam" id="PF10342">
    <property type="entry name" value="Kre9_KNH"/>
    <property type="match status" value="1"/>
</dbReference>
<comment type="caution">
    <text evidence="5">The sequence shown here is derived from an EMBL/GenBank/DDBJ whole genome shotgun (WGS) entry which is preliminary data.</text>
</comment>
<dbReference type="RefSeq" id="XP_007721756.1">
    <property type="nucleotide sequence ID" value="XM_007723566.1"/>
</dbReference>
<feature type="compositionally biased region" description="Low complexity" evidence="2">
    <location>
        <begin position="180"/>
        <end position="192"/>
    </location>
</feature>
<dbReference type="PANTHER" id="PTHR40633:SF1">
    <property type="entry name" value="GPI ANCHORED SERINE-THREONINE RICH PROTEIN (AFU_ORTHOLOGUE AFUA_1G03630)"/>
    <property type="match status" value="1"/>
</dbReference>
<feature type="region of interest" description="Disordered" evidence="2">
    <location>
        <begin position="169"/>
        <end position="193"/>
    </location>
</feature>
<reference evidence="5 6" key="1">
    <citation type="submission" date="2013-03" db="EMBL/GenBank/DDBJ databases">
        <title>The Genome Sequence of Capronia coronata CBS 617.96.</title>
        <authorList>
            <consortium name="The Broad Institute Genomics Platform"/>
            <person name="Cuomo C."/>
            <person name="de Hoog S."/>
            <person name="Gorbushina A."/>
            <person name="Walker B."/>
            <person name="Young S.K."/>
            <person name="Zeng Q."/>
            <person name="Gargeya S."/>
            <person name="Fitzgerald M."/>
            <person name="Haas B."/>
            <person name="Abouelleil A."/>
            <person name="Allen A.W."/>
            <person name="Alvarado L."/>
            <person name="Arachchi H.M."/>
            <person name="Berlin A.M."/>
            <person name="Chapman S.B."/>
            <person name="Gainer-Dewar J."/>
            <person name="Goldberg J."/>
            <person name="Griggs A."/>
            <person name="Gujja S."/>
            <person name="Hansen M."/>
            <person name="Howarth C."/>
            <person name="Imamovic A."/>
            <person name="Ireland A."/>
            <person name="Larimer J."/>
            <person name="McCowan C."/>
            <person name="Murphy C."/>
            <person name="Pearson M."/>
            <person name="Poon T.W."/>
            <person name="Priest M."/>
            <person name="Roberts A."/>
            <person name="Saif S."/>
            <person name="Shea T."/>
            <person name="Sisk P."/>
            <person name="Sykes S."/>
            <person name="Wortman J."/>
            <person name="Nusbaum C."/>
            <person name="Birren B."/>
        </authorList>
    </citation>
    <scope>NUCLEOTIDE SEQUENCE [LARGE SCALE GENOMIC DNA]</scope>
    <source>
        <strain evidence="5 6">CBS 617.96</strain>
    </source>
</reference>
<sequence>MRSIQAFLGAAGLVTFAHAYTKPGASTWGPLLTPDLSQPITQGKEVQVTWDPESHPTDGVTVSLVLCHGASSNCVPADTAIASGIPADQKSFNWSVPCDLAPGKQSTDTGYGMLIIVDGTGEFQYSTQFSCLENASCASSAPSNTTTTSSANSSASVAILPPFQVTESSSIPANATAPETTTVTSDSAVSTTGPNSSTAYLITSTTVVGYTSAATTGSAGTVATAGSGSTGSASGPSATPSTFAGGAAQLIWNIGGIFVAGAATLFAL</sequence>
<evidence type="ECO:0000313" key="5">
    <source>
        <dbReference type="EMBL" id="EXJ94262.1"/>
    </source>
</evidence>
<dbReference type="GeneID" id="19157555"/>
<proteinExistence type="predicted"/>
<evidence type="ECO:0000313" key="6">
    <source>
        <dbReference type="Proteomes" id="UP000019484"/>
    </source>
</evidence>
<dbReference type="eggNOG" id="ENOG502S56Q">
    <property type="taxonomic scope" value="Eukaryota"/>
</dbReference>
<keyword evidence="6" id="KW-1185">Reference proteome</keyword>
<name>W9YMV8_9EURO</name>
<keyword evidence="1 3" id="KW-0732">Signal</keyword>
<evidence type="ECO:0000256" key="3">
    <source>
        <dbReference type="SAM" id="SignalP"/>
    </source>
</evidence>
<accession>W9YMV8</accession>
<protein>
    <recommendedName>
        <fullName evidence="4">Yeast cell wall synthesis Kre9/Knh1-like N-terminal domain-containing protein</fullName>
    </recommendedName>
</protein>
<evidence type="ECO:0000256" key="2">
    <source>
        <dbReference type="SAM" id="MobiDB-lite"/>
    </source>
</evidence>
<feature type="compositionally biased region" description="Polar residues" evidence="2">
    <location>
        <begin position="169"/>
        <end position="179"/>
    </location>
</feature>
<dbReference type="Proteomes" id="UP000019484">
    <property type="component" value="Unassembled WGS sequence"/>
</dbReference>
<feature type="signal peptide" evidence="3">
    <location>
        <begin position="1"/>
        <end position="19"/>
    </location>
</feature>
<gene>
    <name evidence="5" type="ORF">A1O1_02655</name>
</gene>
<dbReference type="AlphaFoldDB" id="W9YMV8"/>
<dbReference type="PANTHER" id="PTHR40633">
    <property type="entry name" value="MATRIX PROTEIN, PUTATIVE (AFU_ORTHOLOGUE AFUA_8G05410)-RELATED"/>
    <property type="match status" value="1"/>
</dbReference>
<dbReference type="InterPro" id="IPR018466">
    <property type="entry name" value="Kre9/Knh1-like_N"/>
</dbReference>
<dbReference type="HOGENOM" id="CLU_087647_0_0_1"/>